<dbReference type="EMBL" id="JBHLZP010001202">
    <property type="protein sequence ID" value="MFB9840618.1"/>
    <property type="molecule type" value="Genomic_DNA"/>
</dbReference>
<evidence type="ECO:0008006" key="3">
    <source>
        <dbReference type="Google" id="ProtNLM"/>
    </source>
</evidence>
<reference evidence="1 2" key="1">
    <citation type="submission" date="2024-09" db="EMBL/GenBank/DDBJ databases">
        <authorList>
            <person name="Sun Q."/>
            <person name="Mori K."/>
        </authorList>
    </citation>
    <scope>NUCLEOTIDE SEQUENCE [LARGE SCALE GENOMIC DNA]</scope>
    <source>
        <strain evidence="1 2">TBRC 0563</strain>
    </source>
</reference>
<accession>A0ABV5Z0Z5</accession>
<protein>
    <recommendedName>
        <fullName evidence="3">HEAT repeat domain-containing protein</fullName>
    </recommendedName>
</protein>
<dbReference type="Proteomes" id="UP001589627">
    <property type="component" value="Unassembled WGS sequence"/>
</dbReference>
<name>A0ABV5Z0Z5_9ACTN</name>
<dbReference type="RefSeq" id="WP_378213847.1">
    <property type="nucleotide sequence ID" value="NZ_JBHLZP010001202.1"/>
</dbReference>
<gene>
    <name evidence="1" type="ORF">ACFFNX_51605</name>
</gene>
<comment type="caution">
    <text evidence="1">The sequence shown here is derived from an EMBL/GenBank/DDBJ whole genome shotgun (WGS) entry which is preliminary data.</text>
</comment>
<keyword evidence="2" id="KW-1185">Reference proteome</keyword>
<evidence type="ECO:0000313" key="1">
    <source>
        <dbReference type="EMBL" id="MFB9840618.1"/>
    </source>
</evidence>
<organism evidence="1 2">
    <name type="scientific">Actinoallomurus acaciae</name>
    <dbReference type="NCBI Taxonomy" id="502577"/>
    <lineage>
        <taxon>Bacteria</taxon>
        <taxon>Bacillati</taxon>
        <taxon>Actinomycetota</taxon>
        <taxon>Actinomycetes</taxon>
        <taxon>Streptosporangiales</taxon>
        <taxon>Thermomonosporaceae</taxon>
        <taxon>Actinoallomurus</taxon>
    </lineage>
</organism>
<proteinExistence type="predicted"/>
<feature type="non-terminal residue" evidence="1">
    <location>
        <position position="1"/>
    </location>
</feature>
<sequence>TAELADTGVAVWWQGTARRHRRWRLRSGPTGQHPFWKWPWQPAADRMRDLLADASEEDYRAAVEALAAHRRTDVQRVLVSYLAPTETAWMDECCSGAASYYDLALRTMLFCSVGSAEQLTALTAHSQFGYGQWSRRVLATLIETAGVDAVVALMAAHFGAAYADDRKVGAEVLSRLPTDEAFGVLLEHRGEKHVVPALRDAMKRYPVRAVRLLAQASAGSSKEAAVARDLLAGHVQDHPDAVTAALPGLPAEARTTVERIAAETADR</sequence>
<evidence type="ECO:0000313" key="2">
    <source>
        <dbReference type="Proteomes" id="UP001589627"/>
    </source>
</evidence>
<feature type="non-terminal residue" evidence="1">
    <location>
        <position position="267"/>
    </location>
</feature>